<evidence type="ECO:0000313" key="2">
    <source>
        <dbReference type="EMBL" id="MDY5133179.1"/>
    </source>
</evidence>
<dbReference type="EMBL" id="JAWNGA010000008">
    <property type="protein sequence ID" value="MDY5133179.1"/>
    <property type="molecule type" value="Genomic_DNA"/>
</dbReference>
<dbReference type="PANTHER" id="PTHR39201">
    <property type="entry name" value="EXPORTED PROTEIN-RELATED"/>
    <property type="match status" value="1"/>
</dbReference>
<name>A0AAW9HS82_9ACTO</name>
<dbReference type="InterPro" id="IPR029039">
    <property type="entry name" value="Flavoprotein-like_sf"/>
</dbReference>
<dbReference type="EMBL" id="JAWNGC010000009">
    <property type="protein sequence ID" value="MDY5155492.1"/>
    <property type="molecule type" value="Genomic_DNA"/>
</dbReference>
<dbReference type="Proteomes" id="UP001281731">
    <property type="component" value="Unassembled WGS sequence"/>
</dbReference>
<evidence type="ECO:0000313" key="4">
    <source>
        <dbReference type="Proteomes" id="UP001275049"/>
    </source>
</evidence>
<reference evidence="3 4" key="1">
    <citation type="submission" date="2023-10" db="EMBL/GenBank/DDBJ databases">
        <title>Whole Genome based description of the genera Actinobaculum and Actinotignum reveals a complex phylogenetic relationship within the species included in the genus Actinotignum.</title>
        <authorList>
            <person name="Jensen C.S."/>
            <person name="Dargis R."/>
            <person name="Kemp M."/>
            <person name="Christensen J.J."/>
        </authorList>
    </citation>
    <scope>NUCLEOTIDE SEQUENCE</scope>
    <source>
        <strain evidence="3">SLA_B511</strain>
        <strain evidence="2 4">SLA_B974</strain>
    </source>
</reference>
<protein>
    <submittedName>
        <fullName evidence="3">Flavodoxin</fullName>
    </submittedName>
</protein>
<accession>A0AAW9HS82</accession>
<dbReference type="SUPFAM" id="SSF52218">
    <property type="entry name" value="Flavoproteins"/>
    <property type="match status" value="1"/>
</dbReference>
<comment type="caution">
    <text evidence="3">The sequence shown here is derived from an EMBL/GenBank/DDBJ whole genome shotgun (WGS) entry which is preliminary data.</text>
</comment>
<evidence type="ECO:0000313" key="5">
    <source>
        <dbReference type="Proteomes" id="UP001281731"/>
    </source>
</evidence>
<evidence type="ECO:0000259" key="1">
    <source>
        <dbReference type="Pfam" id="PF12682"/>
    </source>
</evidence>
<sequence length="192" mass="21754">MCHENNSESQAGLSHPKTLVAYFSRPGLNMWYDDEKYMLVGQTQVLATRIARKLGADTFAIEPILTYPGNVENCKNRHNLELVANLYPPFTRDVPDLEGYDVILIGFPLWLTTVPRIVQNFIRKADIGERLILPFYTYSIEPDGILEPIFNDLAPEATLGTPLTLRGETLDDLENDEKIQEWLTSAGLKPIF</sequence>
<dbReference type="Gene3D" id="3.40.50.360">
    <property type="match status" value="1"/>
</dbReference>
<dbReference type="InterPro" id="IPR008254">
    <property type="entry name" value="Flavodoxin/NO_synth"/>
</dbReference>
<dbReference type="PANTHER" id="PTHR39201:SF1">
    <property type="entry name" value="FLAVODOXIN-LIKE DOMAIN-CONTAINING PROTEIN"/>
    <property type="match status" value="1"/>
</dbReference>
<dbReference type="Pfam" id="PF12682">
    <property type="entry name" value="Flavodoxin_4"/>
    <property type="match status" value="1"/>
</dbReference>
<evidence type="ECO:0000313" key="3">
    <source>
        <dbReference type="EMBL" id="MDY5155492.1"/>
    </source>
</evidence>
<dbReference type="GO" id="GO:0010181">
    <property type="term" value="F:FMN binding"/>
    <property type="evidence" value="ECO:0007669"/>
    <property type="project" value="InterPro"/>
</dbReference>
<proteinExistence type="predicted"/>
<keyword evidence="4" id="KW-1185">Reference proteome</keyword>
<dbReference type="AlphaFoldDB" id="A0AAW9HS82"/>
<organism evidence="3 5">
    <name type="scientific">Actinotignum urinale</name>
    <dbReference type="NCBI Taxonomy" id="190146"/>
    <lineage>
        <taxon>Bacteria</taxon>
        <taxon>Bacillati</taxon>
        <taxon>Actinomycetota</taxon>
        <taxon>Actinomycetes</taxon>
        <taxon>Actinomycetales</taxon>
        <taxon>Actinomycetaceae</taxon>
        <taxon>Actinotignum</taxon>
    </lineage>
</organism>
<dbReference type="RefSeq" id="WP_022866878.1">
    <property type="nucleotide sequence ID" value="NZ_CAMYCL010000004.1"/>
</dbReference>
<feature type="domain" description="Flavodoxin-like" evidence="1">
    <location>
        <begin position="40"/>
        <end position="139"/>
    </location>
</feature>
<gene>
    <name evidence="3" type="ORF">R6G80_07140</name>
    <name evidence="2" type="ORF">R6G86_05430</name>
</gene>
<dbReference type="Proteomes" id="UP001275049">
    <property type="component" value="Unassembled WGS sequence"/>
</dbReference>